<feature type="domain" description="RCC1-like" evidence="3">
    <location>
        <begin position="720"/>
        <end position="969"/>
    </location>
</feature>
<dbReference type="PANTHER" id="PTHR22870:SF466">
    <property type="entry name" value="ANKYRIN REPEAT-CONTAINING PROTEIN"/>
    <property type="match status" value="1"/>
</dbReference>
<accession>A0AAD9JG89</accession>
<dbReference type="PANTHER" id="PTHR22870">
    <property type="entry name" value="REGULATOR OF CHROMOSOME CONDENSATION"/>
    <property type="match status" value="1"/>
</dbReference>
<evidence type="ECO:0000313" key="5">
    <source>
        <dbReference type="Proteomes" id="UP001208570"/>
    </source>
</evidence>
<feature type="repeat" description="RCC1" evidence="2">
    <location>
        <begin position="722"/>
        <end position="773"/>
    </location>
</feature>
<evidence type="ECO:0000256" key="2">
    <source>
        <dbReference type="PROSITE-ProRule" id="PRU00235"/>
    </source>
</evidence>
<feature type="repeat" description="RCC1" evidence="2">
    <location>
        <begin position="774"/>
        <end position="824"/>
    </location>
</feature>
<organism evidence="4 5">
    <name type="scientific">Paralvinella palmiformis</name>
    <dbReference type="NCBI Taxonomy" id="53620"/>
    <lineage>
        <taxon>Eukaryota</taxon>
        <taxon>Metazoa</taxon>
        <taxon>Spiralia</taxon>
        <taxon>Lophotrochozoa</taxon>
        <taxon>Annelida</taxon>
        <taxon>Polychaeta</taxon>
        <taxon>Sedentaria</taxon>
        <taxon>Canalipalpata</taxon>
        <taxon>Terebellida</taxon>
        <taxon>Terebelliformia</taxon>
        <taxon>Alvinellidae</taxon>
        <taxon>Paralvinella</taxon>
    </lineage>
</organism>
<sequence length="1353" mass="153202">MTSDQGRIVTAWDASKDVYTTPKELPRSDPRSEVSSMWAKDDVTEIKIPRVRGQSNTCKWWWTYRDEPIAVLVTDASYIYLINLRTEQIVHEVHMNEQLASITVIHDNNNEALTSLLITTKGNVQWKLLLEQLIDTSEVSLNNKQEGNKVGHLAGITYDRRIRCVSILDKNEDVLEEMTPKELYQFPPSVILSAQHAKQQTVITTYDLYTNVLQVYDSNMEQSPLYIYHLPDTTDNVLLTDKLLFLTSVDKGQILSVVARQLAEAVPTKDNTNQAVIQQFHLPENEEILFLDKEIFLSERYNSTVGKKSHYDSWIADTCPHALPDGCVLLTNKALYFCRPRISPAALFLKLIYRDDRFVEAERLAYILSLDVNCLYTVAAERCLMDADCIRAMSLLDMVKSPSLDRIQLLLKYGFVSEALLMLSPLLSDRALGRMSPYQCSLIAKYAIMCYVHEISTGNVELHDEFRNFLFTNYYIDKAETLCMLLGAGYHDYFVKFALERDVLMEGMKVLLNYKTLDNNSDVITSNNMVKIPHKSSDNKQITDDLLQLLDSHQLILLLEEDGSYAEKIISLLEDCLSDLTEHQLLHIITTLDFSRPVWNKWCHLVLLNRGTRSLSESCEGEETSCEYQESLETTAFRSLIRLLIFALLHLNKKRSNKAIPTMLVDLTSCTRLEMKKDEPCPTPDTPREYVFTRPTSLCCGENFTALIKNGDLYTWGCVSDGRVFSWGWGVHGQLGHGNPEDNCTPKDIKALQLYRIVMVTAGSTHTVVLTAEGLIYTFGGCNFGQLGTGQTHKSTLPVRVNALNEPIVMITTKYFTSLALGQSGKLYSWGISPTQLKQQMQLLQYSKEAKLDKDQHFFSKYLLPGLVYTSNVKGQITKLCCGTGFSAVLSDSGAIYTWGTNHYGELATRDKMEEPTPNEVKRLKDTKLVMAAAGSNFMVALDRHGSLYGWGNNDYGQLAVRPRNPGLTDNLTRNRLSGLVRRPHHLRMIRDTNSIVEPVEIKINVFTTVENIHQHKEEFICAGTGQEWWLEMLTWLPSLFSSDAILQDLSGPGPIFYPPQAVIQILTHLPQWCSHQDVLDLSVHMEAWDVAARMLWLVNDHILAFEYHLKYLASFKQQLGTQFEGTVLHYLHHYVELLSESSAGELANFCKSVFQFWHVHRLAVSILEKFVREFQHVLALPFFLSLVDSDKPTVFGNGFLTTILSESMKFVDSSNSAHIGDQYSMFLPRITETALSNHLVSGKVCQDVIHLSEDQFFGLLKQSSQDSLANDCVTVSYGDDVLVFSCGHHVTKEVLHSSLLPELEKKLTEGDPPLTQTSSLVMDQYRAGGRFNLACPHCVYLGLKQALQVNHS</sequence>
<feature type="repeat" description="RCC1" evidence="2">
    <location>
        <begin position="894"/>
        <end position="945"/>
    </location>
</feature>
<keyword evidence="1" id="KW-0677">Repeat</keyword>
<evidence type="ECO:0000313" key="4">
    <source>
        <dbReference type="EMBL" id="KAK2152446.1"/>
    </source>
</evidence>
<dbReference type="InterPro" id="IPR058923">
    <property type="entry name" value="RCC1-like_dom"/>
</dbReference>
<dbReference type="Proteomes" id="UP001208570">
    <property type="component" value="Unassembled WGS sequence"/>
</dbReference>
<dbReference type="PRINTS" id="PR00633">
    <property type="entry name" value="RCCNDNSATION"/>
</dbReference>
<name>A0AAD9JG89_9ANNE</name>
<evidence type="ECO:0000256" key="1">
    <source>
        <dbReference type="ARBA" id="ARBA00022737"/>
    </source>
</evidence>
<dbReference type="SUPFAM" id="SSF50985">
    <property type="entry name" value="RCC1/BLIP-II"/>
    <property type="match status" value="1"/>
</dbReference>
<evidence type="ECO:0000259" key="3">
    <source>
        <dbReference type="Pfam" id="PF25390"/>
    </source>
</evidence>
<dbReference type="InterPro" id="IPR000408">
    <property type="entry name" value="Reg_chr_condens"/>
</dbReference>
<dbReference type="EMBL" id="JAODUP010000328">
    <property type="protein sequence ID" value="KAK2152446.1"/>
    <property type="molecule type" value="Genomic_DNA"/>
</dbReference>
<protein>
    <recommendedName>
        <fullName evidence="3">RCC1-like domain-containing protein</fullName>
    </recommendedName>
</protein>
<dbReference type="Gene3D" id="2.130.10.30">
    <property type="entry name" value="Regulator of chromosome condensation 1/beta-lactamase-inhibitor protein II"/>
    <property type="match status" value="2"/>
</dbReference>
<comment type="caution">
    <text evidence="4">The sequence shown here is derived from an EMBL/GenBank/DDBJ whole genome shotgun (WGS) entry which is preliminary data.</text>
</comment>
<dbReference type="PROSITE" id="PS50012">
    <property type="entry name" value="RCC1_3"/>
    <property type="match status" value="3"/>
</dbReference>
<dbReference type="Pfam" id="PF25390">
    <property type="entry name" value="WD40_RLD"/>
    <property type="match status" value="1"/>
</dbReference>
<dbReference type="InterPro" id="IPR051210">
    <property type="entry name" value="Ub_ligase/GEF_domain"/>
</dbReference>
<reference evidence="4" key="1">
    <citation type="journal article" date="2023" name="Mol. Biol. Evol.">
        <title>Third-Generation Sequencing Reveals the Adaptive Role of the Epigenome in Three Deep-Sea Polychaetes.</title>
        <authorList>
            <person name="Perez M."/>
            <person name="Aroh O."/>
            <person name="Sun Y."/>
            <person name="Lan Y."/>
            <person name="Juniper S.K."/>
            <person name="Young C.R."/>
            <person name="Angers B."/>
            <person name="Qian P.Y."/>
        </authorList>
    </citation>
    <scope>NUCLEOTIDE SEQUENCE</scope>
    <source>
        <strain evidence="4">P08H-3</strain>
    </source>
</reference>
<proteinExistence type="predicted"/>
<keyword evidence="5" id="KW-1185">Reference proteome</keyword>
<dbReference type="InterPro" id="IPR009091">
    <property type="entry name" value="RCC1/BLIP-II"/>
</dbReference>
<gene>
    <name evidence="4" type="ORF">LSH36_328g01041</name>
</gene>